<dbReference type="AlphaFoldDB" id="A0A0E9PMP6"/>
<dbReference type="EMBL" id="GBXM01103454">
    <property type="protein sequence ID" value="JAH05123.1"/>
    <property type="molecule type" value="Transcribed_RNA"/>
</dbReference>
<protein>
    <submittedName>
        <fullName evidence="1">Uncharacterized protein</fullName>
    </submittedName>
</protein>
<sequence length="29" mass="3504">MIWRGHFFVQLELCSKPHVAKRNYSLQKS</sequence>
<accession>A0A0E9PMP6</accession>
<reference evidence="1" key="1">
    <citation type="submission" date="2014-11" db="EMBL/GenBank/DDBJ databases">
        <authorList>
            <person name="Amaro Gonzalez C."/>
        </authorList>
    </citation>
    <scope>NUCLEOTIDE SEQUENCE</scope>
</reference>
<organism evidence="1">
    <name type="scientific">Anguilla anguilla</name>
    <name type="common">European freshwater eel</name>
    <name type="synonym">Muraena anguilla</name>
    <dbReference type="NCBI Taxonomy" id="7936"/>
    <lineage>
        <taxon>Eukaryota</taxon>
        <taxon>Metazoa</taxon>
        <taxon>Chordata</taxon>
        <taxon>Craniata</taxon>
        <taxon>Vertebrata</taxon>
        <taxon>Euteleostomi</taxon>
        <taxon>Actinopterygii</taxon>
        <taxon>Neopterygii</taxon>
        <taxon>Teleostei</taxon>
        <taxon>Anguilliformes</taxon>
        <taxon>Anguillidae</taxon>
        <taxon>Anguilla</taxon>
    </lineage>
</organism>
<reference evidence="1" key="2">
    <citation type="journal article" date="2015" name="Fish Shellfish Immunol.">
        <title>Early steps in the European eel (Anguilla anguilla)-Vibrio vulnificus interaction in the gills: Role of the RtxA13 toxin.</title>
        <authorList>
            <person name="Callol A."/>
            <person name="Pajuelo D."/>
            <person name="Ebbesson L."/>
            <person name="Teles M."/>
            <person name="MacKenzie S."/>
            <person name="Amaro C."/>
        </authorList>
    </citation>
    <scope>NUCLEOTIDE SEQUENCE</scope>
</reference>
<evidence type="ECO:0000313" key="1">
    <source>
        <dbReference type="EMBL" id="JAH05123.1"/>
    </source>
</evidence>
<proteinExistence type="predicted"/>
<name>A0A0E9PMP6_ANGAN</name>